<proteinExistence type="predicted"/>
<evidence type="ECO:0000313" key="2">
    <source>
        <dbReference type="Proteomes" id="UP000275348"/>
    </source>
</evidence>
<comment type="caution">
    <text evidence="1">The sequence shown here is derived from an EMBL/GenBank/DDBJ whole genome shotgun (WGS) entry which is preliminary data.</text>
</comment>
<sequence>MTATVYQNNQNYIDFILHLADTNLILGQRLGELCGHGPILEQDIAVTNIALDLLGQTSNYYEYAAEMIGNGATEDTLAMLREEREYKNLLLVEQPNGHFGNTVARQFFYDTYHVMLLEQLLKVKDLKLQSIAEKSLKEVKYHAKWSSEWMIRLGDGTQESHDKIQEAVNDILPYVNEAFIPASYQKVLIEEGLIADVAEFKAAWLAKVNEILEEATLTADVENAFAQKGGKEGVHTEHLGYILTDLQYMQRTYPNLQW</sequence>
<dbReference type="GO" id="GO:0010124">
    <property type="term" value="P:phenylacetate catabolic process"/>
    <property type="evidence" value="ECO:0007669"/>
    <property type="project" value="InterPro"/>
</dbReference>
<keyword evidence="2" id="KW-1185">Reference proteome</keyword>
<dbReference type="InterPro" id="IPR009078">
    <property type="entry name" value="Ferritin-like_SF"/>
</dbReference>
<dbReference type="PANTHER" id="PTHR30458">
    <property type="entry name" value="PHENYLACETIC ACID DEGRADATION PROTEIN PAA"/>
    <property type="match status" value="1"/>
</dbReference>
<dbReference type="NCBIfam" id="TIGR02158">
    <property type="entry name" value="PA_CoA_Oxy3"/>
    <property type="match status" value="1"/>
</dbReference>
<organism evidence="1 2">
    <name type="scientific">Faecalibacter macacae</name>
    <dbReference type="NCBI Taxonomy" id="1859289"/>
    <lineage>
        <taxon>Bacteria</taxon>
        <taxon>Pseudomonadati</taxon>
        <taxon>Bacteroidota</taxon>
        <taxon>Flavobacteriia</taxon>
        <taxon>Flavobacteriales</taxon>
        <taxon>Weeksellaceae</taxon>
        <taxon>Faecalibacter</taxon>
    </lineage>
</organism>
<dbReference type="InterPro" id="IPR012347">
    <property type="entry name" value="Ferritin-like"/>
</dbReference>
<gene>
    <name evidence="1" type="primary">paaI</name>
    <name evidence="1" type="ORF">EAH69_09985</name>
</gene>
<dbReference type="GO" id="GO:0005829">
    <property type="term" value="C:cytosol"/>
    <property type="evidence" value="ECO:0007669"/>
    <property type="project" value="TreeGrafter"/>
</dbReference>
<dbReference type="PANTHER" id="PTHR30458:SF0">
    <property type="entry name" value="1,2-PHENYLACETYL-COA EPOXIDASE, SUBUNIT C"/>
    <property type="match status" value="1"/>
</dbReference>
<protein>
    <submittedName>
        <fullName evidence="1">Phenylacetate-CoA oxygenase subunit PaaI</fullName>
    </submittedName>
</protein>
<dbReference type="InterPro" id="IPR011882">
    <property type="entry name" value="PaaC"/>
</dbReference>
<dbReference type="OrthoDB" id="9789947at2"/>
<reference evidence="1 2" key="1">
    <citation type="submission" date="2018-10" db="EMBL/GenBank/DDBJ databases">
        <authorList>
            <person name="Chen X."/>
        </authorList>
    </citation>
    <scope>NUCLEOTIDE SEQUENCE [LARGE SCALE GENOMIC DNA]</scope>
    <source>
        <strain evidence="1 2">YIM 102668</strain>
    </source>
</reference>
<dbReference type="Pfam" id="PF05138">
    <property type="entry name" value="PaaA_PaaC"/>
    <property type="match status" value="1"/>
</dbReference>
<dbReference type="InterPro" id="IPR007814">
    <property type="entry name" value="PaaA_PaaC"/>
</dbReference>
<dbReference type="Proteomes" id="UP000275348">
    <property type="component" value="Unassembled WGS sequence"/>
</dbReference>
<dbReference type="InterPro" id="IPR052703">
    <property type="entry name" value="Aromatic_CoA_ox/epox"/>
</dbReference>
<name>A0A3L9M739_9FLAO</name>
<dbReference type="RefSeq" id="WP_121935062.1">
    <property type="nucleotide sequence ID" value="NZ_RDOJ01000013.1"/>
</dbReference>
<dbReference type="EMBL" id="RDOJ01000013">
    <property type="protein sequence ID" value="RLZ08632.1"/>
    <property type="molecule type" value="Genomic_DNA"/>
</dbReference>
<evidence type="ECO:0000313" key="1">
    <source>
        <dbReference type="EMBL" id="RLZ08632.1"/>
    </source>
</evidence>
<dbReference type="AlphaFoldDB" id="A0A3L9M739"/>
<dbReference type="PIRSF" id="PIRSF037834">
    <property type="entry name" value="PA_CoA_Oase3"/>
    <property type="match status" value="1"/>
</dbReference>
<dbReference type="Gene3D" id="1.20.1260.10">
    <property type="match status" value="1"/>
</dbReference>
<dbReference type="SUPFAM" id="SSF47240">
    <property type="entry name" value="Ferritin-like"/>
    <property type="match status" value="1"/>
</dbReference>
<accession>A0A3L9M739</accession>